<dbReference type="Pfam" id="PF07687">
    <property type="entry name" value="M20_dimer"/>
    <property type="match status" value="1"/>
</dbReference>
<dbReference type="InterPro" id="IPR011650">
    <property type="entry name" value="Peptidase_M20_dimer"/>
</dbReference>
<sequence length="409" mass="44417">MNSQAEIFQAIDVEQSAVINKLIHWSTVNSGTSNLSGLAKMAELIEAEFSGLKDISQRITLNNTETLADDGESIKVHYGDVLKFQKRPEAEVQVLLCGHMDTVFPADHFFQSTQFKDSNTLHGPGVADMKGGLLVMIQALKAFEHHPLASSIGWEVVINPDEETGSIGSAAELRKSAEKALVGMVYEPALADGTLAGERKGSGNFSIKVTGKSAHAGREFHQGRNAIALLSRVFSQLDEINLISTLESKSVTVNLGRVAGGGALNIVPDLAVGHFNVRMSNLQEQVWVKEKIAAIVEKANSQEGYSVELFGNFSRIPKTTNPAFEKLCQWLIECGNHLSVPIQFKATGGCCDGNNLNDAGLPNIDTLGVRGGNIHTENEFMLVDSFAERVKLSYLLLEKIALNHTEIKY</sequence>
<dbReference type="InterPro" id="IPR002933">
    <property type="entry name" value="Peptidase_M20"/>
</dbReference>
<dbReference type="PANTHER" id="PTHR43808:SF9">
    <property type="entry name" value="BLL0789 PROTEIN"/>
    <property type="match status" value="1"/>
</dbReference>
<feature type="domain" description="Peptidase M20 dimerisation" evidence="4">
    <location>
        <begin position="198"/>
        <end position="301"/>
    </location>
</feature>
<reference evidence="5 6" key="1">
    <citation type="submission" date="2024-04" db="EMBL/GenBank/DDBJ databases">
        <title>Draft genome sequence of Sessilibacter corallicola NBRC 116591.</title>
        <authorList>
            <person name="Miyakawa T."/>
            <person name="Kusuya Y."/>
            <person name="Miura T."/>
        </authorList>
    </citation>
    <scope>NUCLEOTIDE SEQUENCE [LARGE SCALE GENOMIC DNA]</scope>
    <source>
        <strain evidence="5 6">KU-00831-HH</strain>
    </source>
</reference>
<dbReference type="InterPro" id="IPR036264">
    <property type="entry name" value="Bact_exopeptidase_dim_dom"/>
</dbReference>
<dbReference type="SUPFAM" id="SSF55031">
    <property type="entry name" value="Bacterial exopeptidase dimerisation domain"/>
    <property type="match status" value="1"/>
</dbReference>
<dbReference type="PIRSF" id="PIRSF037238">
    <property type="entry name" value="Carboxypeptidase_G2"/>
    <property type="match status" value="1"/>
</dbReference>
<dbReference type="EMBL" id="BAABWN010000017">
    <property type="protein sequence ID" value="GAA6169967.1"/>
    <property type="molecule type" value="Genomic_DNA"/>
</dbReference>
<dbReference type="Gene3D" id="3.30.70.360">
    <property type="match status" value="1"/>
</dbReference>
<dbReference type="Proteomes" id="UP001465153">
    <property type="component" value="Unassembled WGS sequence"/>
</dbReference>
<evidence type="ECO:0000256" key="1">
    <source>
        <dbReference type="ARBA" id="ARBA00022723"/>
    </source>
</evidence>
<comment type="caution">
    <text evidence="5">The sequence shown here is derived from an EMBL/GenBank/DDBJ whole genome shotgun (WGS) entry which is preliminary data.</text>
</comment>
<evidence type="ECO:0000313" key="6">
    <source>
        <dbReference type="Proteomes" id="UP001465153"/>
    </source>
</evidence>
<dbReference type="PANTHER" id="PTHR43808">
    <property type="entry name" value="ACETYLORNITHINE DEACETYLASE"/>
    <property type="match status" value="1"/>
</dbReference>
<name>A0ABQ0AEG3_9GAMM</name>
<evidence type="ECO:0000313" key="5">
    <source>
        <dbReference type="EMBL" id="GAA6169967.1"/>
    </source>
</evidence>
<dbReference type="InterPro" id="IPR050072">
    <property type="entry name" value="Peptidase_M20A"/>
</dbReference>
<dbReference type="RefSeq" id="WP_353304336.1">
    <property type="nucleotide sequence ID" value="NZ_BAABWN010000017.1"/>
</dbReference>
<gene>
    <name evidence="5" type="ORF">NBRC116591_37790</name>
</gene>
<evidence type="ECO:0000256" key="3">
    <source>
        <dbReference type="ARBA" id="ARBA00023285"/>
    </source>
</evidence>
<evidence type="ECO:0000259" key="4">
    <source>
        <dbReference type="Pfam" id="PF07687"/>
    </source>
</evidence>
<dbReference type="InterPro" id="IPR017150">
    <property type="entry name" value="Pept_M20_glutamate_carboxypep"/>
</dbReference>
<dbReference type="Pfam" id="PF01546">
    <property type="entry name" value="Peptidase_M20"/>
    <property type="match status" value="1"/>
</dbReference>
<keyword evidence="6" id="KW-1185">Reference proteome</keyword>
<keyword evidence="1" id="KW-0479">Metal-binding</keyword>
<dbReference type="GO" id="GO:0016787">
    <property type="term" value="F:hydrolase activity"/>
    <property type="evidence" value="ECO:0007669"/>
    <property type="project" value="UniProtKB-KW"/>
</dbReference>
<organism evidence="5 6">
    <name type="scientific">Sessilibacter corallicola</name>
    <dbReference type="NCBI Taxonomy" id="2904075"/>
    <lineage>
        <taxon>Bacteria</taxon>
        <taxon>Pseudomonadati</taxon>
        <taxon>Pseudomonadota</taxon>
        <taxon>Gammaproteobacteria</taxon>
        <taxon>Cellvibrionales</taxon>
        <taxon>Cellvibrionaceae</taxon>
        <taxon>Sessilibacter</taxon>
    </lineage>
</organism>
<keyword evidence="2 5" id="KW-0378">Hydrolase</keyword>
<dbReference type="NCBIfam" id="NF005602">
    <property type="entry name" value="PRK07338.1"/>
    <property type="match status" value="1"/>
</dbReference>
<evidence type="ECO:0000256" key="2">
    <source>
        <dbReference type="ARBA" id="ARBA00022801"/>
    </source>
</evidence>
<accession>A0ABQ0AEG3</accession>
<dbReference type="Gene3D" id="3.40.630.10">
    <property type="entry name" value="Zn peptidases"/>
    <property type="match status" value="1"/>
</dbReference>
<keyword evidence="3" id="KW-0170">Cobalt</keyword>
<protein>
    <submittedName>
        <fullName evidence="5">Hydrolase</fullName>
    </submittedName>
</protein>
<proteinExistence type="predicted"/>
<dbReference type="SUPFAM" id="SSF53187">
    <property type="entry name" value="Zn-dependent exopeptidases"/>
    <property type="match status" value="1"/>
</dbReference>